<comment type="miscellaneous">
    <text evidence="9">The a and c carboxylates of hydrogenobyrinate are activated for nucleophilic attack via formation of a phosphorylated intermediate by ATP. CobB catalyzes first the amidation of the c-carboxylate, and then that of the a-carboxylate.</text>
</comment>
<evidence type="ECO:0000313" key="12">
    <source>
        <dbReference type="EMBL" id="ANP85947.1"/>
    </source>
</evidence>
<feature type="domain" description="CobQ/CobB/MinD/ParA nucleotide binding" evidence="10">
    <location>
        <begin position="5"/>
        <end position="187"/>
    </location>
</feature>
<keyword evidence="4 9" id="KW-0436">Ligase</keyword>
<dbReference type="InterPro" id="IPR002586">
    <property type="entry name" value="CobQ/CobB/MinD/ParA_Nub-bd_dom"/>
</dbReference>
<dbReference type="GO" id="GO:0005524">
    <property type="term" value="F:ATP binding"/>
    <property type="evidence" value="ECO:0007669"/>
    <property type="project" value="UniProtKB-UniRule"/>
</dbReference>
<evidence type="ECO:0000256" key="7">
    <source>
        <dbReference type="ARBA" id="ARBA00022842"/>
    </source>
</evidence>
<dbReference type="GO" id="GO:0043802">
    <property type="term" value="F:hydrogenobyrinic acid a,c-diamide synthase (glutamine-hydrolysing) activity"/>
    <property type="evidence" value="ECO:0007669"/>
    <property type="project" value="UniProtKB-UniRule"/>
</dbReference>
<gene>
    <name evidence="9" type="primary">cobB</name>
    <name evidence="12" type="ORF">BA011_09510</name>
</gene>
<dbReference type="UniPathway" id="UPA00148">
    <property type="reaction ID" value="UER00220"/>
</dbReference>
<evidence type="ECO:0000256" key="8">
    <source>
        <dbReference type="ARBA" id="ARBA00022962"/>
    </source>
</evidence>
<evidence type="ECO:0000313" key="13">
    <source>
        <dbReference type="Proteomes" id="UP000092691"/>
    </source>
</evidence>
<dbReference type="PROSITE" id="PS51274">
    <property type="entry name" value="GATASE_COBBQ"/>
    <property type="match status" value="1"/>
</dbReference>
<dbReference type="Gene3D" id="3.40.50.880">
    <property type="match status" value="1"/>
</dbReference>
<reference evidence="12 13" key="1">
    <citation type="submission" date="2016-06" db="EMBL/GenBank/DDBJ databases">
        <title>Microsymbionts genomes from the relict species Vavilovia formosa.</title>
        <authorList>
            <person name="Chirak E."/>
            <person name="Kimeklis A."/>
            <person name="Andronov E."/>
        </authorList>
    </citation>
    <scope>NUCLEOTIDE SEQUENCE [LARGE SCALE GENOMIC DNA]</scope>
    <source>
        <strain evidence="12 13">Vaf10</strain>
    </source>
</reference>
<dbReference type="Pfam" id="PF01656">
    <property type="entry name" value="CbiA"/>
    <property type="match status" value="1"/>
</dbReference>
<comment type="cofactor">
    <cofactor evidence="1 9">
        <name>Mg(2+)</name>
        <dbReference type="ChEBI" id="CHEBI:18420"/>
    </cofactor>
</comment>
<dbReference type="EC" id="6.3.5.9" evidence="9"/>
<dbReference type="InterPro" id="IPR011698">
    <property type="entry name" value="GATase_3"/>
</dbReference>
<comment type="similarity">
    <text evidence="9">Belongs to the CobB/CbiA family.</text>
</comment>
<feature type="domain" description="CobB/CobQ-like glutamine amidotransferase" evidence="11">
    <location>
        <begin position="243"/>
        <end position="428"/>
    </location>
</feature>
<comment type="pathway">
    <text evidence="9">Cofactor biosynthesis; adenosylcobalamin biosynthesis; cob(II)yrinate a,c-diamide from precorrin-2 (aerobic route): step 9/10.</text>
</comment>
<evidence type="ECO:0000256" key="4">
    <source>
        <dbReference type="ARBA" id="ARBA00022598"/>
    </source>
</evidence>
<dbReference type="PANTHER" id="PTHR43873:SF1">
    <property type="entry name" value="COBYRINATE A,C-DIAMIDE SYNTHASE"/>
    <property type="match status" value="1"/>
</dbReference>
<dbReference type="Proteomes" id="UP000092691">
    <property type="component" value="Chromosome"/>
</dbReference>
<feature type="site" description="Increases nucleophilicity of active site Cys" evidence="9">
    <location>
        <position position="426"/>
    </location>
</feature>
<evidence type="ECO:0000256" key="3">
    <source>
        <dbReference type="ARBA" id="ARBA00022573"/>
    </source>
</evidence>
<comment type="function">
    <text evidence="9">Catalyzes the ATP-dependent amidation of the two carboxylate groups at positions a and c of hydrogenobyrinate, using either L-glutamine or ammonia as the nitrogen source.</text>
</comment>
<keyword evidence="3 9" id="KW-0169">Cobalamin biosynthesis</keyword>
<dbReference type="OrthoDB" id="9764035at2"/>
<dbReference type="InterPro" id="IPR027417">
    <property type="entry name" value="P-loop_NTPase"/>
</dbReference>
<comment type="domain">
    <text evidence="9">Comprises of two domains. The C-terminal domain contains the binding site for glutamine and catalyzes the hydrolysis of this substrate to glutamate and ammonia. The N-terminal domain is anticipated to bind ATP and hydrogenobyrinate and catalyzes the ultimate synthesis of the diamide product. The ammonia produced via the glutaminase domain is probably translocated to the adjacent domain via a molecular tunnel, where it reacts with an activated intermediate.</text>
</comment>
<dbReference type="NCBIfam" id="TIGR00379">
    <property type="entry name" value="cobB"/>
    <property type="match status" value="1"/>
</dbReference>
<evidence type="ECO:0000256" key="6">
    <source>
        <dbReference type="ARBA" id="ARBA00022840"/>
    </source>
</evidence>
<feature type="active site" description="Nucleophile" evidence="9">
    <location>
        <position position="326"/>
    </location>
</feature>
<name>A0A1B1C873_RHILE</name>
<dbReference type="EMBL" id="CP016286">
    <property type="protein sequence ID" value="ANP85947.1"/>
    <property type="molecule type" value="Genomic_DNA"/>
</dbReference>
<evidence type="ECO:0000256" key="1">
    <source>
        <dbReference type="ARBA" id="ARBA00001946"/>
    </source>
</evidence>
<accession>A0A1B1C873</accession>
<dbReference type="NCBIfam" id="NF002204">
    <property type="entry name" value="PRK01077.1"/>
    <property type="match status" value="1"/>
</dbReference>
<sequence>MSGLLIAAPSSGAGKTTVTLGLLRALRRRGIAVAPGKAGPDYIDPAFHAAASGTLCLNFDPWAMRPELISANAALHRSGDRILVIEAMMGLFDGAADGKGTAADLAAQLGLSVVLVVDASRMSQSVAPLVAGFAGFRANVRVAGVILNKVGSDRHEAMLRQALEAIRMPVIAVIGNDKALSLPERHLGLVQAGEHATLDTFIDNAADAVSEECNFEFLLRIAKQGLNRPSAANIDRLPPLGTRIAVARDVAFAFCYEHMLLGWRRRGAALSFFSPLADEAPATDADAIYLPGGYPELHAGRLAEAQNFRAGMLDAAARGVRIYGECGGYMVLGDGLIDAEGKRHQMLGLLPVVTSYAERKRHLGYRRVVPLDGAFFARMMTAHEFHYSSVVSEGEGKRLFQVQDALGTDLGAAGLRCGQVAGSYMHLIDLAGATAA</sequence>
<comment type="catalytic activity">
    <reaction evidence="9">
        <text>hydrogenobyrinate + 2 L-glutamine + 2 ATP + 2 H2O = hydrogenobyrinate a,c-diamide + 2 L-glutamate + 2 ADP + 2 phosphate + 2 H(+)</text>
        <dbReference type="Rhea" id="RHEA:12544"/>
        <dbReference type="ChEBI" id="CHEBI:15377"/>
        <dbReference type="ChEBI" id="CHEBI:15378"/>
        <dbReference type="ChEBI" id="CHEBI:29985"/>
        <dbReference type="ChEBI" id="CHEBI:30616"/>
        <dbReference type="ChEBI" id="CHEBI:43474"/>
        <dbReference type="ChEBI" id="CHEBI:58359"/>
        <dbReference type="ChEBI" id="CHEBI:77873"/>
        <dbReference type="ChEBI" id="CHEBI:77874"/>
        <dbReference type="ChEBI" id="CHEBI:456216"/>
        <dbReference type="EC" id="6.3.5.9"/>
    </reaction>
</comment>
<dbReference type="AlphaFoldDB" id="A0A1B1C873"/>
<dbReference type="PANTHER" id="PTHR43873">
    <property type="entry name" value="COBYRINATE A,C-DIAMIDE SYNTHASE"/>
    <property type="match status" value="1"/>
</dbReference>
<evidence type="ECO:0000259" key="11">
    <source>
        <dbReference type="Pfam" id="PF07685"/>
    </source>
</evidence>
<dbReference type="Gene3D" id="3.40.50.300">
    <property type="entry name" value="P-loop containing nucleotide triphosphate hydrolases"/>
    <property type="match status" value="2"/>
</dbReference>
<keyword evidence="8 9" id="KW-0315">Glutamine amidotransferase</keyword>
<proteinExistence type="inferred from homology"/>
<dbReference type="SUPFAM" id="SSF52540">
    <property type="entry name" value="P-loop containing nucleoside triphosphate hydrolases"/>
    <property type="match status" value="1"/>
</dbReference>
<evidence type="ECO:0000256" key="9">
    <source>
        <dbReference type="HAMAP-Rule" id="MF_00027"/>
    </source>
</evidence>
<dbReference type="GO" id="GO:0009236">
    <property type="term" value="P:cobalamin biosynthetic process"/>
    <property type="evidence" value="ECO:0007669"/>
    <property type="project" value="UniProtKB-UniRule"/>
</dbReference>
<dbReference type="Pfam" id="PF07685">
    <property type="entry name" value="GATase_3"/>
    <property type="match status" value="1"/>
</dbReference>
<organism evidence="12 13">
    <name type="scientific">Rhizobium leguminosarum</name>
    <dbReference type="NCBI Taxonomy" id="384"/>
    <lineage>
        <taxon>Bacteria</taxon>
        <taxon>Pseudomonadati</taxon>
        <taxon>Pseudomonadota</taxon>
        <taxon>Alphaproteobacteria</taxon>
        <taxon>Hyphomicrobiales</taxon>
        <taxon>Rhizobiaceae</taxon>
        <taxon>Rhizobium/Agrobacterium group</taxon>
        <taxon>Rhizobium</taxon>
    </lineage>
</organism>
<evidence type="ECO:0000259" key="10">
    <source>
        <dbReference type="Pfam" id="PF01656"/>
    </source>
</evidence>
<dbReference type="HAMAP" id="MF_00027">
    <property type="entry name" value="CobB_CbiA"/>
    <property type="match status" value="1"/>
</dbReference>
<comment type="similarity">
    <text evidence="2">Belongs to the CobB/CobQ family. CobQ subfamily.</text>
</comment>
<evidence type="ECO:0000256" key="5">
    <source>
        <dbReference type="ARBA" id="ARBA00022741"/>
    </source>
</evidence>
<dbReference type="RefSeq" id="WP_065280263.1">
    <property type="nucleotide sequence ID" value="NZ_CP016286.1"/>
</dbReference>
<dbReference type="GO" id="GO:0042242">
    <property type="term" value="F:cobyrinic acid a,c-diamide synthase activity"/>
    <property type="evidence" value="ECO:0007669"/>
    <property type="project" value="InterPro"/>
</dbReference>
<dbReference type="InterPro" id="IPR029062">
    <property type="entry name" value="Class_I_gatase-like"/>
</dbReference>
<keyword evidence="7 9" id="KW-0460">Magnesium</keyword>
<protein>
    <recommendedName>
        <fullName evidence="9">Hydrogenobyrinate a,c-diamide synthase</fullName>
        <ecNumber evidence="9">6.3.5.9</ecNumber>
    </recommendedName>
    <alternativeName>
        <fullName evidence="9">Hydrogenobyrinic acid a,c-diamide synthase</fullName>
    </alternativeName>
</protein>
<keyword evidence="6 9" id="KW-0067">ATP-binding</keyword>
<dbReference type="SUPFAM" id="SSF52317">
    <property type="entry name" value="Class I glutamine amidotransferase-like"/>
    <property type="match status" value="1"/>
</dbReference>
<keyword evidence="5 9" id="KW-0547">Nucleotide-binding</keyword>
<dbReference type="InterPro" id="IPR004484">
    <property type="entry name" value="CbiA/CobB_synth"/>
</dbReference>
<evidence type="ECO:0000256" key="2">
    <source>
        <dbReference type="ARBA" id="ARBA00006205"/>
    </source>
</evidence>